<organism evidence="12 13">
    <name type="scientific">Klebsiella pneumoniae</name>
    <dbReference type="NCBI Taxonomy" id="573"/>
    <lineage>
        <taxon>Bacteria</taxon>
        <taxon>Pseudomonadati</taxon>
        <taxon>Pseudomonadota</taxon>
        <taxon>Gammaproteobacteria</taxon>
        <taxon>Enterobacterales</taxon>
        <taxon>Enterobacteriaceae</taxon>
        <taxon>Klebsiella/Raoultella group</taxon>
        <taxon>Klebsiella</taxon>
        <taxon>Klebsiella pneumoniae complex</taxon>
    </lineage>
</organism>
<keyword evidence="8 12" id="KW-0067">ATP-binding</keyword>
<evidence type="ECO:0000256" key="7">
    <source>
        <dbReference type="ARBA" id="ARBA00022741"/>
    </source>
</evidence>
<dbReference type="AlphaFoldDB" id="A0A377W1P4"/>
<keyword evidence="2" id="KW-0813">Transport</keyword>
<dbReference type="PROSITE" id="PS50893">
    <property type="entry name" value="ABC_TRANSPORTER_2"/>
    <property type="match status" value="1"/>
</dbReference>
<dbReference type="PANTHER" id="PTHR43790:SF6">
    <property type="entry name" value="ARABINOSE IMPORT ATP-BINDING PROTEIN ARAG"/>
    <property type="match status" value="1"/>
</dbReference>
<evidence type="ECO:0000256" key="1">
    <source>
        <dbReference type="ARBA" id="ARBA00004417"/>
    </source>
</evidence>
<keyword evidence="6" id="KW-0677">Repeat</keyword>
<dbReference type="Gene3D" id="3.40.50.300">
    <property type="entry name" value="P-loop containing nucleotide triphosphate hydrolases"/>
    <property type="match status" value="1"/>
</dbReference>
<dbReference type="SUPFAM" id="SSF52540">
    <property type="entry name" value="P-loop containing nucleoside triphosphate hydrolases"/>
    <property type="match status" value="1"/>
</dbReference>
<dbReference type="SMART" id="SM00382">
    <property type="entry name" value="AAA"/>
    <property type="match status" value="1"/>
</dbReference>
<dbReference type="Pfam" id="PF00005">
    <property type="entry name" value="ABC_tran"/>
    <property type="match status" value="1"/>
</dbReference>
<evidence type="ECO:0000256" key="2">
    <source>
        <dbReference type="ARBA" id="ARBA00022448"/>
    </source>
</evidence>
<evidence type="ECO:0000259" key="11">
    <source>
        <dbReference type="PROSITE" id="PS50893"/>
    </source>
</evidence>
<gene>
    <name evidence="12" type="primary">araG_1</name>
    <name evidence="12" type="ORF">NCTC9637_02808</name>
</gene>
<dbReference type="GO" id="GO:0016887">
    <property type="term" value="F:ATP hydrolysis activity"/>
    <property type="evidence" value="ECO:0007669"/>
    <property type="project" value="InterPro"/>
</dbReference>
<comment type="subcellular location">
    <subcellularLocation>
        <location evidence="1">Cell inner membrane</location>
        <topology evidence="1">Peripheral membrane protein</topology>
    </subcellularLocation>
</comment>
<sequence length="225" mass="25088">MQQSTPYLSFRGITMTFPGVKALSDISFDCYPGQIHALMGENGAGKSTLLKILSGNYIPTAGHLQIGGQQMAFANTMEALNAGVAIIYQELHLIPEMTVAENIYLGQLPHRGGIVNRSLLNYEARLQLEHLGLDIDPETPLKYLSIGQWQMVEIAKALARNAKIIAFDEPTSSLSAREIDNLFRVIRELREEGRVIIYVSHRMEEIFALSDAITVFKDGRYVLHL</sequence>
<keyword evidence="9" id="KW-1278">Translocase</keyword>
<keyword evidence="10" id="KW-0472">Membrane</keyword>
<dbReference type="EC" id="3.6.3.17" evidence="12"/>
<accession>A0A377W1P4</accession>
<keyword evidence="5" id="KW-0762">Sugar transport</keyword>
<feature type="domain" description="ABC transporter" evidence="11">
    <location>
        <begin position="8"/>
        <end position="225"/>
    </location>
</feature>
<dbReference type="CDD" id="cd03216">
    <property type="entry name" value="ABC_Carb_Monos_I"/>
    <property type="match status" value="1"/>
</dbReference>
<evidence type="ECO:0000256" key="9">
    <source>
        <dbReference type="ARBA" id="ARBA00022967"/>
    </source>
</evidence>
<dbReference type="GO" id="GO:0005886">
    <property type="term" value="C:plasma membrane"/>
    <property type="evidence" value="ECO:0007669"/>
    <property type="project" value="UniProtKB-SubCell"/>
</dbReference>
<dbReference type="InterPro" id="IPR003593">
    <property type="entry name" value="AAA+_ATPase"/>
</dbReference>
<keyword evidence="3" id="KW-1003">Cell membrane</keyword>
<evidence type="ECO:0000256" key="3">
    <source>
        <dbReference type="ARBA" id="ARBA00022475"/>
    </source>
</evidence>
<name>A0A377W1P4_KLEPN</name>
<evidence type="ECO:0000256" key="8">
    <source>
        <dbReference type="ARBA" id="ARBA00022840"/>
    </source>
</evidence>
<dbReference type="InterPro" id="IPR050107">
    <property type="entry name" value="ABC_carbohydrate_import_ATPase"/>
</dbReference>
<reference evidence="12 13" key="1">
    <citation type="submission" date="2018-06" db="EMBL/GenBank/DDBJ databases">
        <authorList>
            <consortium name="Pathogen Informatics"/>
            <person name="Doyle S."/>
        </authorList>
    </citation>
    <scope>NUCLEOTIDE SEQUENCE [LARGE SCALE GENOMIC DNA]</scope>
    <source>
        <strain evidence="12 13">NCTC9637</strain>
    </source>
</reference>
<dbReference type="FunFam" id="3.40.50.300:FF:000127">
    <property type="entry name" value="Ribose import ATP-binding protein RbsA"/>
    <property type="match status" value="1"/>
</dbReference>
<dbReference type="EMBL" id="UGLB01000003">
    <property type="protein sequence ID" value="STT47877.1"/>
    <property type="molecule type" value="Genomic_DNA"/>
</dbReference>
<protein>
    <submittedName>
        <fullName evidence="12">L-arabinose transporter ATP-binding protein</fullName>
        <ecNumber evidence="12">3.6.3.17</ecNumber>
    </submittedName>
</protein>
<keyword evidence="4" id="KW-0997">Cell inner membrane</keyword>
<evidence type="ECO:0000313" key="12">
    <source>
        <dbReference type="EMBL" id="STT47877.1"/>
    </source>
</evidence>
<dbReference type="PANTHER" id="PTHR43790">
    <property type="entry name" value="CARBOHYDRATE TRANSPORT ATP-BINDING PROTEIN MG119-RELATED"/>
    <property type="match status" value="1"/>
</dbReference>
<keyword evidence="12" id="KW-0378">Hydrolase</keyword>
<dbReference type="Proteomes" id="UP000255099">
    <property type="component" value="Unassembled WGS sequence"/>
</dbReference>
<dbReference type="InterPro" id="IPR027417">
    <property type="entry name" value="P-loop_NTPase"/>
</dbReference>
<keyword evidence="7" id="KW-0547">Nucleotide-binding</keyword>
<proteinExistence type="predicted"/>
<evidence type="ECO:0000256" key="4">
    <source>
        <dbReference type="ARBA" id="ARBA00022519"/>
    </source>
</evidence>
<dbReference type="GO" id="GO:0005524">
    <property type="term" value="F:ATP binding"/>
    <property type="evidence" value="ECO:0007669"/>
    <property type="project" value="UniProtKB-KW"/>
</dbReference>
<evidence type="ECO:0000313" key="13">
    <source>
        <dbReference type="Proteomes" id="UP000255099"/>
    </source>
</evidence>
<evidence type="ECO:0000256" key="5">
    <source>
        <dbReference type="ARBA" id="ARBA00022597"/>
    </source>
</evidence>
<evidence type="ECO:0000256" key="10">
    <source>
        <dbReference type="ARBA" id="ARBA00023136"/>
    </source>
</evidence>
<dbReference type="InterPro" id="IPR003439">
    <property type="entry name" value="ABC_transporter-like_ATP-bd"/>
</dbReference>
<evidence type="ECO:0000256" key="6">
    <source>
        <dbReference type="ARBA" id="ARBA00022737"/>
    </source>
</evidence>